<dbReference type="AlphaFoldDB" id="A0A7S0Q101"/>
<evidence type="ECO:0000259" key="3">
    <source>
        <dbReference type="Pfam" id="PF09353"/>
    </source>
</evidence>
<reference evidence="4" key="1">
    <citation type="submission" date="2021-01" db="EMBL/GenBank/DDBJ databases">
        <authorList>
            <person name="Corre E."/>
            <person name="Pelletier E."/>
            <person name="Niang G."/>
            <person name="Scheremetjew M."/>
            <person name="Finn R."/>
            <person name="Kale V."/>
            <person name="Holt S."/>
            <person name="Cochrane G."/>
            <person name="Meng A."/>
            <person name="Brown T."/>
            <person name="Cohen L."/>
        </authorList>
    </citation>
    <scope>NUCLEOTIDE SEQUENCE</scope>
    <source>
        <strain evidence="4">PLY182g</strain>
    </source>
</reference>
<dbReference type="InterPro" id="IPR053021">
    <property type="entry name" value="Chloroplast_ADK"/>
</dbReference>
<feature type="domain" description="DUF1995" evidence="3">
    <location>
        <begin position="21"/>
        <end position="220"/>
    </location>
</feature>
<organism evidence="4">
    <name type="scientific">Coccolithus braarudii</name>
    <dbReference type="NCBI Taxonomy" id="221442"/>
    <lineage>
        <taxon>Eukaryota</taxon>
        <taxon>Haptista</taxon>
        <taxon>Haptophyta</taxon>
        <taxon>Prymnesiophyceae</taxon>
        <taxon>Coccolithales</taxon>
        <taxon>Coccolithaceae</taxon>
        <taxon>Coccolithus</taxon>
    </lineage>
</organism>
<proteinExistence type="predicted"/>
<feature type="signal peptide" evidence="2">
    <location>
        <begin position="1"/>
        <end position="17"/>
    </location>
</feature>
<feature type="chain" id="PRO_5031287216" description="DUF1995 domain-containing protein" evidence="2">
    <location>
        <begin position="18"/>
        <end position="275"/>
    </location>
</feature>
<feature type="region of interest" description="Disordered" evidence="1">
    <location>
        <begin position="244"/>
        <end position="275"/>
    </location>
</feature>
<sequence length="275" mass="30231">MLSGFLALLCLASPASARRLPVSSREMSAQAAAALVRALEFGHRRLQLTVPQTPLVACAQRLVHELEASGMRTRVFLSGIEAVDTWINSARVGQPRCDVLGLGEAAVDDGAFLIVSPCNRPHPMSSVAFPDEPDAHTLDAVQMVLARARDRPVIMINADLEALVLHSHAVRPVRPMFMADFEHAYYLATKLPSERSFGVGECVAVLRAFPSDWEVFTSATHHPNRAQPMKIVLKHRLKNKPPIADEMHTQSSNRNLHAGPQSPTSVRNNVLKRKH</sequence>
<evidence type="ECO:0000313" key="4">
    <source>
        <dbReference type="EMBL" id="CAD8604685.1"/>
    </source>
</evidence>
<dbReference type="PANTHER" id="PTHR35509">
    <property type="entry name" value="DOMAIN PROTEIN, PUTATIVE (DUF1995)-RELATED"/>
    <property type="match status" value="1"/>
</dbReference>
<protein>
    <recommendedName>
        <fullName evidence="3">DUF1995 domain-containing protein</fullName>
    </recommendedName>
</protein>
<dbReference type="InterPro" id="IPR018962">
    <property type="entry name" value="DUF1995"/>
</dbReference>
<dbReference type="PANTHER" id="PTHR35509:SF1">
    <property type="entry name" value="DOMAIN PROTEIN, PUTATIVE (DUF1995)-RELATED"/>
    <property type="match status" value="1"/>
</dbReference>
<feature type="compositionally biased region" description="Polar residues" evidence="1">
    <location>
        <begin position="249"/>
        <end position="268"/>
    </location>
</feature>
<keyword evidence="2" id="KW-0732">Signal</keyword>
<gene>
    <name evidence="4" type="ORF">CPEL01642_LOCUS8020</name>
</gene>
<accession>A0A7S0Q101</accession>
<dbReference type="EMBL" id="HBEY01016561">
    <property type="protein sequence ID" value="CAD8604685.1"/>
    <property type="molecule type" value="Transcribed_RNA"/>
</dbReference>
<dbReference type="Pfam" id="PF09353">
    <property type="entry name" value="DUF1995"/>
    <property type="match status" value="1"/>
</dbReference>
<name>A0A7S0Q101_9EUKA</name>
<evidence type="ECO:0000256" key="1">
    <source>
        <dbReference type="SAM" id="MobiDB-lite"/>
    </source>
</evidence>
<evidence type="ECO:0000256" key="2">
    <source>
        <dbReference type="SAM" id="SignalP"/>
    </source>
</evidence>